<sequence>MDVGEEEDEYCLECHLTKREEPESESELQHCLTCARSFHAACHRKDPHKPNYSVPSYKGQTYKLPVNESDTDLEDNNSDTNNDDNSNIISPESELTLDHNSNVNLNPHADSFLKHEHDDDVFFVSEQPASVRRRRQSQIKSEFQALNDIPDVDMELELCTVCRLQKFAALHNPPHLGKEELNCLLDYSWKSHQSWLSMDVRKYITKHWSRRDGNLVKRLLFRNDILGLSDITKKISNQKYKYLTELLIDLIDLQHNIGIFFGTKCQEYNDTKWLLRDVTHDIREIRRCPDCYRFSSEANRSTFWFAKPCLQRHELVYAKQSGSPPWPAKVIRVLSRKPNKYDVRFFGGSHSRALVAARDILPIDADISAHLKKRNSRALSAAVQELKCHEMLSRFSASFFGYHSNPQVGEQLIQNALRHYAEEFVTDRFISTPTPTTIPANRKRNLQEREPTILAPFAKRLRSSTPAYLTRHRKSAAAVTSAASIDMEGEYFDEANANISSSGDYHQLASELLATQEELFKCKSELAIVQQNLEDVKRRKWCYFCLKEAIFDCCFSASYCSVACKRKDKRAHLTICKLKQ</sequence>
<organism evidence="9 10">
    <name type="scientific">Drosophila willistoni</name>
    <name type="common">Fruit fly</name>
    <dbReference type="NCBI Taxonomy" id="7260"/>
    <lineage>
        <taxon>Eukaryota</taxon>
        <taxon>Metazoa</taxon>
        <taxon>Ecdysozoa</taxon>
        <taxon>Arthropoda</taxon>
        <taxon>Hexapoda</taxon>
        <taxon>Insecta</taxon>
        <taxon>Pterygota</taxon>
        <taxon>Neoptera</taxon>
        <taxon>Endopterygota</taxon>
        <taxon>Diptera</taxon>
        <taxon>Brachycera</taxon>
        <taxon>Muscomorpha</taxon>
        <taxon>Ephydroidea</taxon>
        <taxon>Drosophilidae</taxon>
        <taxon>Drosophila</taxon>
        <taxon>Sophophora</taxon>
    </lineage>
</organism>
<dbReference type="EMBL" id="CH963850">
    <property type="protein sequence ID" value="EDW74866.2"/>
    <property type="molecule type" value="Genomic_DNA"/>
</dbReference>
<evidence type="ECO:0000259" key="7">
    <source>
        <dbReference type="PROSITE" id="PS50812"/>
    </source>
</evidence>
<proteinExistence type="predicted"/>
<dbReference type="Pfam" id="PF24324">
    <property type="entry name" value="MYND_ZMYND11_ZMYD8"/>
    <property type="match status" value="1"/>
</dbReference>
<dbReference type="InterPro" id="IPR047268">
    <property type="entry name" value="PWWP_BS69"/>
</dbReference>
<dbReference type="InterPro" id="IPR047269">
    <property type="entry name" value="ZMY11"/>
</dbReference>
<dbReference type="CDD" id="cd20159">
    <property type="entry name" value="PWWP_BS69"/>
    <property type="match status" value="1"/>
</dbReference>
<dbReference type="STRING" id="7260.B4MRX7"/>
<dbReference type="AlphaFoldDB" id="B4MRX7"/>
<evidence type="ECO:0000313" key="9">
    <source>
        <dbReference type="EMBL" id="EDW74866.2"/>
    </source>
</evidence>
<dbReference type="PANTHER" id="PTHR46379">
    <property type="entry name" value="ZINC FINGER MYND DOMAIN-CONTAINING"/>
    <property type="match status" value="1"/>
</dbReference>
<keyword evidence="2 5" id="KW-0863">Zinc-finger</keyword>
<dbReference type="PANTHER" id="PTHR46379:SF1">
    <property type="entry name" value="ZINC FINGER MYND DOMAIN-CONTAINING PROTEIN 11"/>
    <property type="match status" value="1"/>
</dbReference>
<dbReference type="GO" id="GO:0034243">
    <property type="term" value="P:regulation of transcription elongation by RNA polymerase II"/>
    <property type="evidence" value="ECO:0007669"/>
    <property type="project" value="InterPro"/>
</dbReference>
<evidence type="ECO:0000256" key="5">
    <source>
        <dbReference type="PROSITE-ProRule" id="PRU00134"/>
    </source>
</evidence>
<dbReference type="FunCoup" id="B4MRX7">
    <property type="interactions" value="796"/>
</dbReference>
<feature type="domain" description="MYND-type" evidence="8">
    <location>
        <begin position="542"/>
        <end position="576"/>
    </location>
</feature>
<reference evidence="9 10" key="1">
    <citation type="journal article" date="2007" name="Nature">
        <title>Evolution of genes and genomes on the Drosophila phylogeny.</title>
        <authorList>
            <consortium name="Drosophila 12 Genomes Consortium"/>
            <person name="Clark A.G."/>
            <person name="Eisen M.B."/>
            <person name="Smith D.R."/>
            <person name="Bergman C.M."/>
            <person name="Oliver B."/>
            <person name="Markow T.A."/>
            <person name="Kaufman T.C."/>
            <person name="Kellis M."/>
            <person name="Gelbart W."/>
            <person name="Iyer V.N."/>
            <person name="Pollard D.A."/>
            <person name="Sackton T.B."/>
            <person name="Larracuente A.M."/>
            <person name="Singh N.D."/>
            <person name="Abad J.P."/>
            <person name="Abt D.N."/>
            <person name="Adryan B."/>
            <person name="Aguade M."/>
            <person name="Akashi H."/>
            <person name="Anderson W.W."/>
            <person name="Aquadro C.F."/>
            <person name="Ardell D.H."/>
            <person name="Arguello R."/>
            <person name="Artieri C.G."/>
            <person name="Barbash D.A."/>
            <person name="Barker D."/>
            <person name="Barsanti P."/>
            <person name="Batterham P."/>
            <person name="Batzoglou S."/>
            <person name="Begun D."/>
            <person name="Bhutkar A."/>
            <person name="Blanco E."/>
            <person name="Bosak S.A."/>
            <person name="Bradley R.K."/>
            <person name="Brand A.D."/>
            <person name="Brent M.R."/>
            <person name="Brooks A.N."/>
            <person name="Brown R.H."/>
            <person name="Butlin R.K."/>
            <person name="Caggese C."/>
            <person name="Calvi B.R."/>
            <person name="Bernardo de Carvalho A."/>
            <person name="Caspi A."/>
            <person name="Castrezana S."/>
            <person name="Celniker S.E."/>
            <person name="Chang J.L."/>
            <person name="Chapple C."/>
            <person name="Chatterji S."/>
            <person name="Chinwalla A."/>
            <person name="Civetta A."/>
            <person name="Clifton S.W."/>
            <person name="Comeron J.M."/>
            <person name="Costello J.C."/>
            <person name="Coyne J.A."/>
            <person name="Daub J."/>
            <person name="David R.G."/>
            <person name="Delcher A.L."/>
            <person name="Delehaunty K."/>
            <person name="Do C.B."/>
            <person name="Ebling H."/>
            <person name="Edwards K."/>
            <person name="Eickbush T."/>
            <person name="Evans J.D."/>
            <person name="Filipski A."/>
            <person name="Findeiss S."/>
            <person name="Freyhult E."/>
            <person name="Fulton L."/>
            <person name="Fulton R."/>
            <person name="Garcia A.C."/>
            <person name="Gardiner A."/>
            <person name="Garfield D.A."/>
            <person name="Garvin B.E."/>
            <person name="Gibson G."/>
            <person name="Gilbert D."/>
            <person name="Gnerre S."/>
            <person name="Godfrey J."/>
            <person name="Good R."/>
            <person name="Gotea V."/>
            <person name="Gravely B."/>
            <person name="Greenberg A.J."/>
            <person name="Griffiths-Jones S."/>
            <person name="Gross S."/>
            <person name="Guigo R."/>
            <person name="Gustafson E.A."/>
            <person name="Haerty W."/>
            <person name="Hahn M.W."/>
            <person name="Halligan D.L."/>
            <person name="Halpern A.L."/>
            <person name="Halter G.M."/>
            <person name="Han M.V."/>
            <person name="Heger A."/>
            <person name="Hillier L."/>
            <person name="Hinrichs A.S."/>
            <person name="Holmes I."/>
            <person name="Hoskins R.A."/>
            <person name="Hubisz M.J."/>
            <person name="Hultmark D."/>
            <person name="Huntley M.A."/>
            <person name="Jaffe D.B."/>
            <person name="Jagadeeshan S."/>
            <person name="Jeck W.R."/>
            <person name="Johnson J."/>
            <person name="Jones C.D."/>
            <person name="Jordan W.C."/>
            <person name="Karpen G.H."/>
            <person name="Kataoka E."/>
            <person name="Keightley P.D."/>
            <person name="Kheradpour P."/>
            <person name="Kirkness E.F."/>
            <person name="Koerich L.B."/>
            <person name="Kristiansen K."/>
            <person name="Kudrna D."/>
            <person name="Kulathinal R.J."/>
            <person name="Kumar S."/>
            <person name="Kwok R."/>
            <person name="Lander E."/>
            <person name="Langley C.H."/>
            <person name="Lapoint R."/>
            <person name="Lazzaro B.P."/>
            <person name="Lee S.J."/>
            <person name="Levesque L."/>
            <person name="Li R."/>
            <person name="Lin C.F."/>
            <person name="Lin M.F."/>
            <person name="Lindblad-Toh K."/>
            <person name="Llopart A."/>
            <person name="Long M."/>
            <person name="Low L."/>
            <person name="Lozovsky E."/>
            <person name="Lu J."/>
            <person name="Luo M."/>
            <person name="Machado C.A."/>
            <person name="Makalowski W."/>
            <person name="Marzo M."/>
            <person name="Matsuda M."/>
            <person name="Matzkin L."/>
            <person name="McAllister B."/>
            <person name="McBride C.S."/>
            <person name="McKernan B."/>
            <person name="McKernan K."/>
            <person name="Mendez-Lago M."/>
            <person name="Minx P."/>
            <person name="Mollenhauer M.U."/>
            <person name="Montooth K."/>
            <person name="Mount S.M."/>
            <person name="Mu X."/>
            <person name="Myers E."/>
            <person name="Negre B."/>
            <person name="Newfeld S."/>
            <person name="Nielsen R."/>
            <person name="Noor M.A."/>
            <person name="O'Grady P."/>
            <person name="Pachter L."/>
            <person name="Papaceit M."/>
            <person name="Parisi M.J."/>
            <person name="Parisi M."/>
            <person name="Parts L."/>
            <person name="Pedersen J.S."/>
            <person name="Pesole G."/>
            <person name="Phillippy A.M."/>
            <person name="Ponting C.P."/>
            <person name="Pop M."/>
            <person name="Porcelli D."/>
            <person name="Powell J.R."/>
            <person name="Prohaska S."/>
            <person name="Pruitt K."/>
            <person name="Puig M."/>
            <person name="Quesneville H."/>
            <person name="Ram K.R."/>
            <person name="Rand D."/>
            <person name="Rasmussen M.D."/>
            <person name="Reed L.K."/>
            <person name="Reenan R."/>
            <person name="Reily A."/>
            <person name="Remington K.A."/>
            <person name="Rieger T.T."/>
            <person name="Ritchie M.G."/>
            <person name="Robin C."/>
            <person name="Rogers Y.H."/>
            <person name="Rohde C."/>
            <person name="Rozas J."/>
            <person name="Rubenfield M.J."/>
            <person name="Ruiz A."/>
            <person name="Russo S."/>
            <person name="Salzberg S.L."/>
            <person name="Sanchez-Gracia A."/>
            <person name="Saranga D.J."/>
            <person name="Sato H."/>
            <person name="Schaeffer S.W."/>
            <person name="Schatz M.C."/>
            <person name="Schlenke T."/>
            <person name="Schwartz R."/>
            <person name="Segarra C."/>
            <person name="Singh R.S."/>
            <person name="Sirot L."/>
            <person name="Sirota M."/>
            <person name="Sisneros N.B."/>
            <person name="Smith C.D."/>
            <person name="Smith T.F."/>
            <person name="Spieth J."/>
            <person name="Stage D.E."/>
            <person name="Stark A."/>
            <person name="Stephan W."/>
            <person name="Strausberg R.L."/>
            <person name="Strempel S."/>
            <person name="Sturgill D."/>
            <person name="Sutton G."/>
            <person name="Sutton G.G."/>
            <person name="Tao W."/>
            <person name="Teichmann S."/>
            <person name="Tobari Y.N."/>
            <person name="Tomimura Y."/>
            <person name="Tsolas J.M."/>
            <person name="Valente V.L."/>
            <person name="Venter E."/>
            <person name="Venter J.C."/>
            <person name="Vicario S."/>
            <person name="Vieira F.G."/>
            <person name="Vilella A.J."/>
            <person name="Villasante A."/>
            <person name="Walenz B."/>
            <person name="Wang J."/>
            <person name="Wasserman M."/>
            <person name="Watts T."/>
            <person name="Wilson D."/>
            <person name="Wilson R.K."/>
            <person name="Wing R.A."/>
            <person name="Wolfner M.F."/>
            <person name="Wong A."/>
            <person name="Wong G.K."/>
            <person name="Wu C.I."/>
            <person name="Wu G."/>
            <person name="Yamamoto D."/>
            <person name="Yang H.P."/>
            <person name="Yang S.P."/>
            <person name="Yorke J.A."/>
            <person name="Yoshida K."/>
            <person name="Zdobnov E."/>
            <person name="Zhang P."/>
            <person name="Zhang Y."/>
            <person name="Zimin A.V."/>
            <person name="Baldwin J."/>
            <person name="Abdouelleil A."/>
            <person name="Abdulkadir J."/>
            <person name="Abebe A."/>
            <person name="Abera B."/>
            <person name="Abreu J."/>
            <person name="Acer S.C."/>
            <person name="Aftuck L."/>
            <person name="Alexander A."/>
            <person name="An P."/>
            <person name="Anderson E."/>
            <person name="Anderson S."/>
            <person name="Arachi H."/>
            <person name="Azer M."/>
            <person name="Bachantsang P."/>
            <person name="Barry A."/>
            <person name="Bayul T."/>
            <person name="Berlin A."/>
            <person name="Bessette D."/>
            <person name="Bloom T."/>
            <person name="Blye J."/>
            <person name="Boguslavskiy L."/>
            <person name="Bonnet C."/>
            <person name="Boukhgalter B."/>
            <person name="Bourzgui I."/>
            <person name="Brown A."/>
            <person name="Cahill P."/>
            <person name="Channer S."/>
            <person name="Cheshatsang Y."/>
            <person name="Chuda L."/>
            <person name="Citroen M."/>
            <person name="Collymore A."/>
            <person name="Cooke P."/>
            <person name="Costello M."/>
            <person name="D'Aco K."/>
            <person name="Daza R."/>
            <person name="De Haan G."/>
            <person name="DeGray S."/>
            <person name="DeMaso C."/>
            <person name="Dhargay N."/>
            <person name="Dooley K."/>
            <person name="Dooley E."/>
            <person name="Doricent M."/>
            <person name="Dorje P."/>
            <person name="Dorjee K."/>
            <person name="Dupes A."/>
            <person name="Elong R."/>
            <person name="Falk J."/>
            <person name="Farina A."/>
            <person name="Faro S."/>
            <person name="Ferguson D."/>
            <person name="Fisher S."/>
            <person name="Foley C.D."/>
            <person name="Franke A."/>
            <person name="Friedrich D."/>
            <person name="Gadbois L."/>
            <person name="Gearin G."/>
            <person name="Gearin C.R."/>
            <person name="Giannoukos G."/>
            <person name="Goode T."/>
            <person name="Graham J."/>
            <person name="Grandbois E."/>
            <person name="Grewal S."/>
            <person name="Gyaltsen K."/>
            <person name="Hafez N."/>
            <person name="Hagos B."/>
            <person name="Hall J."/>
            <person name="Henson C."/>
            <person name="Hollinger A."/>
            <person name="Honan T."/>
            <person name="Huard M.D."/>
            <person name="Hughes L."/>
            <person name="Hurhula B."/>
            <person name="Husby M.E."/>
            <person name="Kamat A."/>
            <person name="Kanga B."/>
            <person name="Kashin S."/>
            <person name="Khazanovich D."/>
            <person name="Kisner P."/>
            <person name="Lance K."/>
            <person name="Lara M."/>
            <person name="Lee W."/>
            <person name="Lennon N."/>
            <person name="Letendre F."/>
            <person name="LeVine R."/>
            <person name="Lipovsky A."/>
            <person name="Liu X."/>
            <person name="Liu J."/>
            <person name="Liu S."/>
            <person name="Lokyitsang T."/>
            <person name="Lokyitsang Y."/>
            <person name="Lubonja R."/>
            <person name="Lui A."/>
            <person name="MacDonald P."/>
            <person name="Magnisalis V."/>
            <person name="Maru K."/>
            <person name="Matthews C."/>
            <person name="McCusker W."/>
            <person name="McDonough S."/>
            <person name="Mehta T."/>
            <person name="Meldrim J."/>
            <person name="Meneus L."/>
            <person name="Mihai O."/>
            <person name="Mihalev A."/>
            <person name="Mihova T."/>
            <person name="Mittelman R."/>
            <person name="Mlenga V."/>
            <person name="Montmayeur A."/>
            <person name="Mulrain L."/>
            <person name="Navidi A."/>
            <person name="Naylor J."/>
            <person name="Negash T."/>
            <person name="Nguyen T."/>
            <person name="Nguyen N."/>
            <person name="Nicol R."/>
            <person name="Norbu C."/>
            <person name="Norbu N."/>
            <person name="Novod N."/>
            <person name="O'Neill B."/>
            <person name="Osman S."/>
            <person name="Markiewicz E."/>
            <person name="Oyono O.L."/>
            <person name="Patti C."/>
            <person name="Phunkhang P."/>
            <person name="Pierre F."/>
            <person name="Priest M."/>
            <person name="Raghuraman S."/>
            <person name="Rege F."/>
            <person name="Reyes R."/>
            <person name="Rise C."/>
            <person name="Rogov P."/>
            <person name="Ross K."/>
            <person name="Ryan E."/>
            <person name="Settipalli S."/>
            <person name="Shea T."/>
            <person name="Sherpa N."/>
            <person name="Shi L."/>
            <person name="Shih D."/>
            <person name="Sparrow T."/>
            <person name="Spaulding J."/>
            <person name="Stalker J."/>
            <person name="Stange-Thomann N."/>
            <person name="Stavropoulos S."/>
            <person name="Stone C."/>
            <person name="Strader C."/>
            <person name="Tesfaye S."/>
            <person name="Thomson T."/>
            <person name="Thoulutsang Y."/>
            <person name="Thoulutsang D."/>
            <person name="Topham K."/>
            <person name="Topping I."/>
            <person name="Tsamla T."/>
            <person name="Vassiliev H."/>
            <person name="Vo A."/>
            <person name="Wangchuk T."/>
            <person name="Wangdi T."/>
            <person name="Weiand M."/>
            <person name="Wilkinson J."/>
            <person name="Wilson A."/>
            <person name="Yadav S."/>
            <person name="Young G."/>
            <person name="Yu Q."/>
            <person name="Zembek L."/>
            <person name="Zhong D."/>
            <person name="Zimmer A."/>
            <person name="Zwirko Z."/>
            <person name="Jaffe D.B."/>
            <person name="Alvarez P."/>
            <person name="Brockman W."/>
            <person name="Butler J."/>
            <person name="Chin C."/>
            <person name="Gnerre S."/>
            <person name="Grabherr M."/>
            <person name="Kleber M."/>
            <person name="Mauceli E."/>
            <person name="MacCallum I."/>
        </authorList>
    </citation>
    <scope>NUCLEOTIDE SEQUENCE [LARGE SCALE GENOMIC DNA]</scope>
    <source>
        <strain evidence="10">Tucson 14030-0811.24</strain>
    </source>
</reference>
<evidence type="ECO:0000256" key="4">
    <source>
        <dbReference type="ARBA" id="ARBA00023117"/>
    </source>
</evidence>
<dbReference type="InterPro" id="IPR002893">
    <property type="entry name" value="Znf_MYND"/>
</dbReference>
<dbReference type="InParanoid" id="B4MRX7"/>
<evidence type="ECO:0000256" key="6">
    <source>
        <dbReference type="SAM" id="MobiDB-lite"/>
    </source>
</evidence>
<accession>B4MRX7</accession>
<keyword evidence="10" id="KW-1185">Reference proteome</keyword>
<dbReference type="InterPro" id="IPR000313">
    <property type="entry name" value="PWWP_dom"/>
</dbReference>
<dbReference type="InterPro" id="IPR057053">
    <property type="entry name" value="MYND_ZMYND11_ZMYD8"/>
</dbReference>
<dbReference type="GO" id="GO:0009966">
    <property type="term" value="P:regulation of signal transduction"/>
    <property type="evidence" value="ECO:0007669"/>
    <property type="project" value="TreeGrafter"/>
</dbReference>
<dbReference type="SMR" id="B4MRX7"/>
<dbReference type="PROSITE" id="PS50865">
    <property type="entry name" value="ZF_MYND_2"/>
    <property type="match status" value="1"/>
</dbReference>
<dbReference type="SUPFAM" id="SSF63748">
    <property type="entry name" value="Tudor/PWWP/MBT"/>
    <property type="match status" value="1"/>
</dbReference>
<dbReference type="Proteomes" id="UP000007798">
    <property type="component" value="Unassembled WGS sequence"/>
</dbReference>
<dbReference type="SUPFAM" id="SSF144232">
    <property type="entry name" value="HIT/MYND zinc finger-like"/>
    <property type="match status" value="1"/>
</dbReference>
<dbReference type="GO" id="GO:0008270">
    <property type="term" value="F:zinc ion binding"/>
    <property type="evidence" value="ECO:0007669"/>
    <property type="project" value="UniProtKB-KW"/>
</dbReference>
<dbReference type="Pfam" id="PF00855">
    <property type="entry name" value="PWWP"/>
    <property type="match status" value="1"/>
</dbReference>
<dbReference type="SUPFAM" id="SSF47370">
    <property type="entry name" value="Bromodomain"/>
    <property type="match status" value="1"/>
</dbReference>
<evidence type="ECO:0008006" key="11">
    <source>
        <dbReference type="Google" id="ProtNLM"/>
    </source>
</evidence>
<feature type="domain" description="PWWP" evidence="7">
    <location>
        <begin position="312"/>
        <end position="366"/>
    </location>
</feature>
<evidence type="ECO:0000256" key="3">
    <source>
        <dbReference type="ARBA" id="ARBA00022833"/>
    </source>
</evidence>
<keyword evidence="4" id="KW-0103">Bromodomain</keyword>
<dbReference type="PROSITE" id="PS50812">
    <property type="entry name" value="PWWP"/>
    <property type="match status" value="1"/>
</dbReference>
<evidence type="ECO:0000313" key="10">
    <source>
        <dbReference type="Proteomes" id="UP000007798"/>
    </source>
</evidence>
<dbReference type="GO" id="GO:0003714">
    <property type="term" value="F:transcription corepressor activity"/>
    <property type="evidence" value="ECO:0007669"/>
    <property type="project" value="InterPro"/>
</dbReference>
<evidence type="ECO:0000256" key="1">
    <source>
        <dbReference type="ARBA" id="ARBA00022723"/>
    </source>
</evidence>
<dbReference type="Gene3D" id="2.30.30.140">
    <property type="match status" value="1"/>
</dbReference>
<feature type="region of interest" description="Disordered" evidence="6">
    <location>
        <begin position="44"/>
        <end position="89"/>
    </location>
</feature>
<name>B4MRX7_DROWI</name>
<protein>
    <recommendedName>
        <fullName evidence="11">MYND-type domain-containing protein</fullName>
    </recommendedName>
</protein>
<keyword evidence="3" id="KW-0862">Zinc</keyword>
<dbReference type="HOGENOM" id="CLU_024351_0_0_1"/>
<dbReference type="Gene3D" id="1.20.920.10">
    <property type="entry name" value="Bromodomain-like"/>
    <property type="match status" value="1"/>
</dbReference>
<gene>
    <name evidence="9" type="primary">Dwil\GK15673</name>
    <name evidence="9" type="ORF">Dwil_GK15673</name>
</gene>
<dbReference type="eggNOG" id="KOG3612">
    <property type="taxonomic scope" value="Eukaryota"/>
</dbReference>
<feature type="compositionally biased region" description="Low complexity" evidence="6">
    <location>
        <begin position="78"/>
        <end position="89"/>
    </location>
</feature>
<dbReference type="GO" id="GO:0005634">
    <property type="term" value="C:nucleus"/>
    <property type="evidence" value="ECO:0007669"/>
    <property type="project" value="TreeGrafter"/>
</dbReference>
<evidence type="ECO:0000259" key="8">
    <source>
        <dbReference type="PROSITE" id="PS50865"/>
    </source>
</evidence>
<keyword evidence="1" id="KW-0479">Metal-binding</keyword>
<dbReference type="OrthoDB" id="6272564at2759"/>
<dbReference type="PROSITE" id="PS01360">
    <property type="entry name" value="ZF_MYND_1"/>
    <property type="match status" value="1"/>
</dbReference>
<dbReference type="InterPro" id="IPR036427">
    <property type="entry name" value="Bromodomain-like_sf"/>
</dbReference>
<dbReference type="SMART" id="SM00293">
    <property type="entry name" value="PWWP"/>
    <property type="match status" value="1"/>
</dbReference>
<evidence type="ECO:0000256" key="2">
    <source>
        <dbReference type="ARBA" id="ARBA00022771"/>
    </source>
</evidence>